<keyword evidence="1" id="KW-0472">Membrane</keyword>
<keyword evidence="1" id="KW-1133">Transmembrane helix</keyword>
<comment type="caution">
    <text evidence="2">The sequence shown here is derived from an EMBL/GenBank/DDBJ whole genome shotgun (WGS) entry which is preliminary data.</text>
</comment>
<keyword evidence="1" id="KW-0812">Transmembrane</keyword>
<gene>
    <name evidence="2" type="ORF">BST27_11425</name>
</gene>
<reference evidence="2 3" key="1">
    <citation type="submission" date="2017-02" db="EMBL/GenBank/DDBJ databases">
        <title>The new phylogeny of genus Mycobacterium.</title>
        <authorList>
            <person name="Tortoli E."/>
            <person name="Trovato A."/>
            <person name="Cirillo D.M."/>
        </authorList>
    </citation>
    <scope>NUCLEOTIDE SEQUENCE [LARGE SCALE GENOMIC DNA]</scope>
    <source>
        <strain evidence="2 3">DSM 44049</strain>
    </source>
</reference>
<feature type="transmembrane region" description="Helical" evidence="1">
    <location>
        <begin position="146"/>
        <end position="166"/>
    </location>
</feature>
<dbReference type="RefSeq" id="WP_069420310.1">
    <property type="nucleotide sequence ID" value="NZ_CBCRZH010000019.1"/>
</dbReference>
<accession>A0A1E3SD92</accession>
<dbReference type="EMBL" id="MVHT01000025">
    <property type="protein sequence ID" value="ORB06103.1"/>
    <property type="molecule type" value="Genomic_DNA"/>
</dbReference>
<evidence type="ECO:0000313" key="3">
    <source>
        <dbReference type="Proteomes" id="UP000192739"/>
    </source>
</evidence>
<dbReference type="Proteomes" id="UP000192739">
    <property type="component" value="Unassembled WGS sequence"/>
</dbReference>
<feature type="transmembrane region" description="Helical" evidence="1">
    <location>
        <begin position="73"/>
        <end position="92"/>
    </location>
</feature>
<sequence>MTTKGFVMQTKPTLGATALAVTASILALSSGGYQVWRGLKLADLAVTYSEEYYPARRYTMSLDFFSLWLDLEAGLSLFAAILVVFGVVCVLVRKSLGRWLVLVGGAIAIGHTIIGCVATARTHHWFVFFGDEAAGWRWFNTPNVPVMILLSFVVPVIAAGLLWLPAARSWWGGSRGWSVSLLKQASKAFLAEIRAGLRPSASTAYFDPTTSRPANLTNPFR</sequence>
<organism evidence="2 3">
    <name type="scientific">Mycobacterium intermedium</name>
    <dbReference type="NCBI Taxonomy" id="28445"/>
    <lineage>
        <taxon>Bacteria</taxon>
        <taxon>Bacillati</taxon>
        <taxon>Actinomycetota</taxon>
        <taxon>Actinomycetes</taxon>
        <taxon>Mycobacteriales</taxon>
        <taxon>Mycobacteriaceae</taxon>
        <taxon>Mycobacterium</taxon>
        <taxon>Mycobacterium simiae complex</taxon>
    </lineage>
</organism>
<name>A0A1E3SD92_MYCIE</name>
<evidence type="ECO:0000256" key="1">
    <source>
        <dbReference type="SAM" id="Phobius"/>
    </source>
</evidence>
<evidence type="ECO:0000313" key="2">
    <source>
        <dbReference type="EMBL" id="ORB06103.1"/>
    </source>
</evidence>
<protein>
    <submittedName>
        <fullName evidence="2">Uncharacterized protein</fullName>
    </submittedName>
</protein>
<dbReference type="AlphaFoldDB" id="A0A1E3SD92"/>
<dbReference type="STRING" id="28445.BHQ20_16925"/>
<keyword evidence="3" id="KW-1185">Reference proteome</keyword>
<proteinExistence type="predicted"/>
<feature type="transmembrane region" description="Helical" evidence="1">
    <location>
        <begin position="99"/>
        <end position="120"/>
    </location>
</feature>